<accession>A0A5P2CQS9</accession>
<dbReference type="Proteomes" id="UP000324015">
    <property type="component" value="Chromosome"/>
</dbReference>
<organism evidence="1 2">
    <name type="scientific">Streptomyces venezuelae</name>
    <dbReference type="NCBI Taxonomy" id="54571"/>
    <lineage>
        <taxon>Bacteria</taxon>
        <taxon>Bacillati</taxon>
        <taxon>Actinomycetota</taxon>
        <taxon>Actinomycetes</taxon>
        <taxon>Kitasatosporales</taxon>
        <taxon>Streptomycetaceae</taxon>
        <taxon>Streptomyces</taxon>
    </lineage>
</organism>
<evidence type="ECO:0000313" key="1">
    <source>
        <dbReference type="EMBL" id="QES45205.1"/>
    </source>
</evidence>
<name>A0A5P2CQS9_STRVZ</name>
<evidence type="ECO:0000313" key="2">
    <source>
        <dbReference type="Proteomes" id="UP000324015"/>
    </source>
</evidence>
<protein>
    <submittedName>
        <fullName evidence="1">Uncharacterized protein</fullName>
    </submittedName>
</protein>
<sequence>MSERCLQCEAHAKMHGFFDNRPCPQCEAHAVMHSQEEGCGGLFMVVMVTAVITVRTLRSQNRI</sequence>
<gene>
    <name evidence="1" type="ORF">DEJ49_33235</name>
</gene>
<dbReference type="RefSeq" id="WP_150187517.1">
    <property type="nucleotide sequence ID" value="NZ_CP029191.1"/>
</dbReference>
<dbReference type="EMBL" id="CP029191">
    <property type="protein sequence ID" value="QES45205.1"/>
    <property type="molecule type" value="Genomic_DNA"/>
</dbReference>
<dbReference type="AlphaFoldDB" id="A0A5P2CQS9"/>
<proteinExistence type="predicted"/>
<reference evidence="1 2" key="1">
    <citation type="submission" date="2018-05" db="EMBL/GenBank/DDBJ databases">
        <title>Streptomyces venezuelae.</title>
        <authorList>
            <person name="Kim W."/>
            <person name="Lee N."/>
            <person name="Cho B.-K."/>
        </authorList>
    </citation>
    <scope>NUCLEOTIDE SEQUENCE [LARGE SCALE GENOMIC DNA]</scope>
    <source>
        <strain evidence="1 2">ATCC 14585</strain>
    </source>
</reference>